<dbReference type="GO" id="GO:0005829">
    <property type="term" value="C:cytosol"/>
    <property type="evidence" value="ECO:0007669"/>
    <property type="project" value="TreeGrafter"/>
</dbReference>
<dbReference type="InterPro" id="IPR011576">
    <property type="entry name" value="Pyridox_Oxase_N"/>
</dbReference>
<evidence type="ECO:0000259" key="3">
    <source>
        <dbReference type="Pfam" id="PF01243"/>
    </source>
</evidence>
<sequence length="153" mass="16854">MRDRPPPASGLRPRRETPTGLRETHARDPPTHRDLIDSPHTATLSTVGADGIPQVTALWYLAEKDSIAISVPADRQKYKNVVAHPKATLFVIDPANPFRTLEIRGTTSTEPDSDLELFERVVRHYGHDPAAFPAGDADRVALRLIPIRVVAQG</sequence>
<dbReference type="PANTHER" id="PTHR35176">
    <property type="entry name" value="HEME OXYGENASE HI_0854-RELATED"/>
    <property type="match status" value="1"/>
</dbReference>
<dbReference type="PANTHER" id="PTHR35176:SF6">
    <property type="entry name" value="HEME OXYGENASE HI_0854-RELATED"/>
    <property type="match status" value="1"/>
</dbReference>
<feature type="domain" description="Pyridoxamine 5'-phosphate oxidase N-terminal" evidence="3">
    <location>
        <begin position="30"/>
        <end position="149"/>
    </location>
</feature>
<proteinExistence type="predicted"/>
<comment type="caution">
    <text evidence="4">The sequence shown here is derived from an EMBL/GenBank/DDBJ whole genome shotgun (WGS) entry which is preliminary data.</text>
</comment>
<feature type="compositionally biased region" description="Basic and acidic residues" evidence="2">
    <location>
        <begin position="13"/>
        <end position="37"/>
    </location>
</feature>
<dbReference type="EMBL" id="JAAXPE010000030">
    <property type="protein sequence ID" value="NKY88478.1"/>
    <property type="molecule type" value="Genomic_DNA"/>
</dbReference>
<accession>A0A7X6RK84</accession>
<dbReference type="GO" id="GO:0070967">
    <property type="term" value="F:coenzyme F420 binding"/>
    <property type="evidence" value="ECO:0007669"/>
    <property type="project" value="TreeGrafter"/>
</dbReference>
<reference evidence="4 5" key="1">
    <citation type="submission" date="2020-04" db="EMBL/GenBank/DDBJ databases">
        <title>MicrobeNet Type strains.</title>
        <authorList>
            <person name="Nicholson A.C."/>
        </authorList>
    </citation>
    <scope>NUCLEOTIDE SEQUENCE [LARGE SCALE GENOMIC DNA]</scope>
    <source>
        <strain evidence="4 5">DSM 44445</strain>
    </source>
</reference>
<dbReference type="Proteomes" id="UP000523447">
    <property type="component" value="Unassembled WGS sequence"/>
</dbReference>
<evidence type="ECO:0000313" key="5">
    <source>
        <dbReference type="Proteomes" id="UP000523447"/>
    </source>
</evidence>
<gene>
    <name evidence="4" type="ORF">HGA07_23010</name>
</gene>
<keyword evidence="5" id="KW-1185">Reference proteome</keyword>
<dbReference type="Pfam" id="PF01243">
    <property type="entry name" value="PNPOx_N"/>
    <property type="match status" value="1"/>
</dbReference>
<dbReference type="InterPro" id="IPR052019">
    <property type="entry name" value="F420H2_bilvrd_red/Heme_oxyg"/>
</dbReference>
<protein>
    <submittedName>
        <fullName evidence="4">PPOX class F420-dependent oxidoreductase</fullName>
    </submittedName>
</protein>
<evidence type="ECO:0000256" key="2">
    <source>
        <dbReference type="SAM" id="MobiDB-lite"/>
    </source>
</evidence>
<evidence type="ECO:0000313" key="4">
    <source>
        <dbReference type="EMBL" id="NKY88478.1"/>
    </source>
</evidence>
<dbReference type="InterPro" id="IPR019920">
    <property type="entry name" value="F420-binding_dom_put"/>
</dbReference>
<dbReference type="InterPro" id="IPR012349">
    <property type="entry name" value="Split_barrel_FMN-bd"/>
</dbReference>
<keyword evidence="1" id="KW-0560">Oxidoreductase</keyword>
<dbReference type="GO" id="GO:0016627">
    <property type="term" value="F:oxidoreductase activity, acting on the CH-CH group of donors"/>
    <property type="evidence" value="ECO:0007669"/>
    <property type="project" value="TreeGrafter"/>
</dbReference>
<feature type="region of interest" description="Disordered" evidence="2">
    <location>
        <begin position="1"/>
        <end position="38"/>
    </location>
</feature>
<dbReference type="AlphaFoldDB" id="A0A7X6RK84"/>
<dbReference type="SUPFAM" id="SSF50475">
    <property type="entry name" value="FMN-binding split barrel"/>
    <property type="match status" value="1"/>
</dbReference>
<dbReference type="NCBIfam" id="TIGR03618">
    <property type="entry name" value="Rv1155_F420"/>
    <property type="match status" value="1"/>
</dbReference>
<dbReference type="Gene3D" id="2.30.110.10">
    <property type="entry name" value="Electron Transport, Fmn-binding Protein, Chain A"/>
    <property type="match status" value="1"/>
</dbReference>
<evidence type="ECO:0000256" key="1">
    <source>
        <dbReference type="ARBA" id="ARBA00023002"/>
    </source>
</evidence>
<organism evidence="4 5">
    <name type="scientific">Nocardia veterana</name>
    <dbReference type="NCBI Taxonomy" id="132249"/>
    <lineage>
        <taxon>Bacteria</taxon>
        <taxon>Bacillati</taxon>
        <taxon>Actinomycetota</taxon>
        <taxon>Actinomycetes</taxon>
        <taxon>Mycobacteriales</taxon>
        <taxon>Nocardiaceae</taxon>
        <taxon>Nocardia</taxon>
    </lineage>
</organism>
<name>A0A7X6RK84_9NOCA</name>